<dbReference type="AlphaFoldDB" id="A0A5P9CJE1"/>
<keyword evidence="3" id="KW-1185">Reference proteome</keyword>
<dbReference type="SUPFAM" id="SSF55785">
    <property type="entry name" value="PYP-like sensor domain (PAS domain)"/>
    <property type="match status" value="1"/>
</dbReference>
<accession>A0A5P9CJE1</accession>
<dbReference type="InterPro" id="IPR000014">
    <property type="entry name" value="PAS"/>
</dbReference>
<dbReference type="Proteomes" id="UP000326936">
    <property type="component" value="Chromosome"/>
</dbReference>
<dbReference type="InterPro" id="IPR035965">
    <property type="entry name" value="PAS-like_dom_sf"/>
</dbReference>
<protein>
    <recommendedName>
        <fullName evidence="1">PAS domain-containing protein</fullName>
    </recommendedName>
</protein>
<proteinExistence type="predicted"/>
<dbReference type="PROSITE" id="PS50112">
    <property type="entry name" value="PAS"/>
    <property type="match status" value="1"/>
</dbReference>
<reference evidence="2 3" key="1">
    <citation type="submission" date="2019-10" db="EMBL/GenBank/DDBJ databases">
        <title>Complete genome sequence of Vibrio sp. strain THAF100, isolated from non-filtered water from the water column of tank 6 of a marine aquarium containing stony-coral fragments. Water maintained at 26 degree C.</title>
        <authorList>
            <person name="Ruckert C."/>
            <person name="Franco A."/>
            <person name="Kalinowski J."/>
            <person name="Glaeser S."/>
        </authorList>
    </citation>
    <scope>NUCLEOTIDE SEQUENCE [LARGE SCALE GENOMIC DNA]</scope>
    <source>
        <strain evidence="2 3">THAF100</strain>
    </source>
</reference>
<dbReference type="Pfam" id="PF13188">
    <property type="entry name" value="PAS_8"/>
    <property type="match status" value="1"/>
</dbReference>
<evidence type="ECO:0000259" key="1">
    <source>
        <dbReference type="PROSITE" id="PS50112"/>
    </source>
</evidence>
<gene>
    <name evidence="2" type="ORF">FIV01_04500</name>
</gene>
<name>A0A5P9CJE1_9VIBR</name>
<feature type="domain" description="PAS" evidence="1">
    <location>
        <begin position="15"/>
        <end position="56"/>
    </location>
</feature>
<dbReference type="KEGG" id="vaq:FIV01_04500"/>
<sequence>MLPDLDNKLALNSYVIDDVVDLADQMSNPVMLKDSRGRYLYANQSSISLFGLSHQNEIVGLNSKELKGKVTHRWHDSFERAISDLDSFVVKKRLSGRDNMRAIPCQDGTLRVQNMIKKPMVSQLSDKVTSIFTFSENLTDEIDRLSLLSLYVDFYSSHLVAVRYFLKYLCVESLFIKTPSLREMETILRIAALGNQKSVSTQMGISTRTVEENIRKIKQTKLANEYLWSVLLELIRNERRNLKIK</sequence>
<evidence type="ECO:0000313" key="2">
    <source>
        <dbReference type="EMBL" id="QFT25682.1"/>
    </source>
</evidence>
<evidence type="ECO:0000313" key="3">
    <source>
        <dbReference type="Proteomes" id="UP000326936"/>
    </source>
</evidence>
<organism evidence="2 3">
    <name type="scientific">Vibrio aquimaris</name>
    <dbReference type="NCBI Taxonomy" id="2587862"/>
    <lineage>
        <taxon>Bacteria</taxon>
        <taxon>Pseudomonadati</taxon>
        <taxon>Pseudomonadota</taxon>
        <taxon>Gammaproteobacteria</taxon>
        <taxon>Vibrionales</taxon>
        <taxon>Vibrionaceae</taxon>
        <taxon>Vibrio</taxon>
    </lineage>
</organism>
<dbReference type="EMBL" id="CP045350">
    <property type="protein sequence ID" value="QFT25682.1"/>
    <property type="molecule type" value="Genomic_DNA"/>
</dbReference>
<dbReference type="Gene3D" id="3.30.450.20">
    <property type="entry name" value="PAS domain"/>
    <property type="match status" value="1"/>
</dbReference>